<protein>
    <submittedName>
        <fullName evidence="1">Uncharacterized protein</fullName>
    </submittedName>
</protein>
<comment type="caution">
    <text evidence="1">The sequence shown here is derived from an EMBL/GenBank/DDBJ whole genome shotgun (WGS) entry which is preliminary data.</text>
</comment>
<evidence type="ECO:0000313" key="2">
    <source>
        <dbReference type="Proteomes" id="UP000607653"/>
    </source>
</evidence>
<proteinExistence type="predicted"/>
<dbReference type="EMBL" id="DUZY01000001">
    <property type="protein sequence ID" value="DAD20894.1"/>
    <property type="molecule type" value="Genomic_DNA"/>
</dbReference>
<reference evidence="1 2" key="1">
    <citation type="journal article" date="2020" name="Mol. Biol. Evol.">
        <title>Distinct Expression and Methylation Patterns for Genes with Different Fates following a Single Whole-Genome Duplication in Flowering Plants.</title>
        <authorList>
            <person name="Shi T."/>
            <person name="Rahmani R.S."/>
            <person name="Gugger P.F."/>
            <person name="Wang M."/>
            <person name="Li H."/>
            <person name="Zhang Y."/>
            <person name="Li Z."/>
            <person name="Wang Q."/>
            <person name="Van de Peer Y."/>
            <person name="Marchal K."/>
            <person name="Chen J."/>
        </authorList>
    </citation>
    <scope>NUCLEOTIDE SEQUENCE [LARGE SCALE GENOMIC DNA]</scope>
    <source>
        <tissue evidence="1">Leaf</tissue>
    </source>
</reference>
<evidence type="ECO:0000313" key="1">
    <source>
        <dbReference type="EMBL" id="DAD20894.1"/>
    </source>
</evidence>
<dbReference type="AlphaFoldDB" id="A0A822XHE2"/>
<name>A0A822XHE2_NELNU</name>
<gene>
    <name evidence="1" type="ORF">HUJ06_022357</name>
</gene>
<sequence>MRHAKLIVGLYSQESIETNKNKKKELNKNQSSCLSCYVKVLIRNFGLQKQESSQCAYNLFLVNSK</sequence>
<keyword evidence="2" id="KW-1185">Reference proteome</keyword>
<accession>A0A822XHE2</accession>
<organism evidence="1 2">
    <name type="scientific">Nelumbo nucifera</name>
    <name type="common">Sacred lotus</name>
    <dbReference type="NCBI Taxonomy" id="4432"/>
    <lineage>
        <taxon>Eukaryota</taxon>
        <taxon>Viridiplantae</taxon>
        <taxon>Streptophyta</taxon>
        <taxon>Embryophyta</taxon>
        <taxon>Tracheophyta</taxon>
        <taxon>Spermatophyta</taxon>
        <taxon>Magnoliopsida</taxon>
        <taxon>Proteales</taxon>
        <taxon>Nelumbonaceae</taxon>
        <taxon>Nelumbo</taxon>
    </lineage>
</organism>
<dbReference type="Proteomes" id="UP000607653">
    <property type="component" value="Unassembled WGS sequence"/>
</dbReference>